<comment type="cofactor">
    <cofactor evidence="10">
        <name>Zn(2+)</name>
        <dbReference type="ChEBI" id="CHEBI:29105"/>
    </cofactor>
    <text evidence="10">Binds 1 zinc ion per subunit.</text>
</comment>
<evidence type="ECO:0000256" key="11">
    <source>
        <dbReference type="SAM" id="MobiDB-lite"/>
    </source>
</evidence>
<keyword evidence="4 10" id="KW-0547">Nucleotide-binding</keyword>
<keyword evidence="3 10" id="KW-0479">Metal-binding</keyword>
<dbReference type="HAMAP" id="MF_01633">
    <property type="entry name" value="QueC"/>
    <property type="match status" value="1"/>
</dbReference>
<keyword evidence="6 10" id="KW-0067">ATP-binding</keyword>
<dbReference type="EMBL" id="VGJX01000648">
    <property type="protein sequence ID" value="MBM3275607.1"/>
    <property type="molecule type" value="Genomic_DNA"/>
</dbReference>
<feature type="binding site" evidence="10">
    <location>
        <position position="316"/>
    </location>
    <ligand>
        <name>Zn(2+)</name>
        <dbReference type="ChEBI" id="CHEBI:29105"/>
    </ligand>
</feature>
<evidence type="ECO:0000313" key="13">
    <source>
        <dbReference type="Proteomes" id="UP000703893"/>
    </source>
</evidence>
<keyword evidence="2 10" id="KW-0436">Ligase</keyword>
<reference evidence="12 13" key="1">
    <citation type="submission" date="2019-03" db="EMBL/GenBank/DDBJ databases">
        <title>Lake Tanganyika Metagenome-Assembled Genomes (MAGs).</title>
        <authorList>
            <person name="Tran P."/>
        </authorList>
    </citation>
    <scope>NUCLEOTIDE SEQUENCE [LARGE SCALE GENOMIC DNA]</scope>
    <source>
        <strain evidence="12">K_DeepCast_65m_m2_236</strain>
    </source>
</reference>
<feature type="region of interest" description="Disordered" evidence="11">
    <location>
        <begin position="1"/>
        <end position="68"/>
    </location>
</feature>
<evidence type="ECO:0000256" key="3">
    <source>
        <dbReference type="ARBA" id="ARBA00022723"/>
    </source>
</evidence>
<evidence type="ECO:0000256" key="7">
    <source>
        <dbReference type="ARBA" id="ARBA00037993"/>
    </source>
</evidence>
<dbReference type="EC" id="6.3.4.20" evidence="8 10"/>
<evidence type="ECO:0000256" key="9">
    <source>
        <dbReference type="ARBA" id="ARBA00047890"/>
    </source>
</evidence>
<dbReference type="AlphaFoldDB" id="A0A937X797"/>
<dbReference type="PANTHER" id="PTHR42914:SF1">
    <property type="entry name" value="7-CYANO-7-DEAZAGUANINE SYNTHASE"/>
    <property type="match status" value="1"/>
</dbReference>
<feature type="binding site" evidence="10">
    <location>
        <position position="319"/>
    </location>
    <ligand>
        <name>Zn(2+)</name>
        <dbReference type="ChEBI" id="CHEBI:29105"/>
    </ligand>
</feature>
<dbReference type="PANTHER" id="PTHR42914">
    <property type="entry name" value="7-CYANO-7-DEAZAGUANINE SYNTHASE"/>
    <property type="match status" value="1"/>
</dbReference>
<dbReference type="InterPro" id="IPR014729">
    <property type="entry name" value="Rossmann-like_a/b/a_fold"/>
</dbReference>
<evidence type="ECO:0000256" key="10">
    <source>
        <dbReference type="HAMAP-Rule" id="MF_01633"/>
    </source>
</evidence>
<dbReference type="NCBIfam" id="TIGR00364">
    <property type="entry name" value="7-cyano-7-deazaguanine synthase QueC"/>
    <property type="match status" value="1"/>
</dbReference>
<dbReference type="SUPFAM" id="SSF52402">
    <property type="entry name" value="Adenine nucleotide alpha hydrolases-like"/>
    <property type="match status" value="1"/>
</dbReference>
<feature type="compositionally biased region" description="Basic and acidic residues" evidence="11">
    <location>
        <begin position="35"/>
        <end position="61"/>
    </location>
</feature>
<dbReference type="Gene3D" id="3.40.50.620">
    <property type="entry name" value="HUPs"/>
    <property type="match status" value="1"/>
</dbReference>
<organism evidence="12 13">
    <name type="scientific">Candidatus Tanganyikabacteria bacterium</name>
    <dbReference type="NCBI Taxonomy" id="2961651"/>
    <lineage>
        <taxon>Bacteria</taxon>
        <taxon>Bacillati</taxon>
        <taxon>Candidatus Sericytochromatia</taxon>
        <taxon>Candidatus Tanganyikabacteria</taxon>
    </lineage>
</organism>
<accession>A0A937X797</accession>
<dbReference type="Pfam" id="PF06508">
    <property type="entry name" value="QueC"/>
    <property type="match status" value="1"/>
</dbReference>
<feature type="binding site" evidence="10">
    <location>
        <position position="322"/>
    </location>
    <ligand>
        <name>Zn(2+)</name>
        <dbReference type="ChEBI" id="CHEBI:29105"/>
    </ligand>
</feature>
<dbReference type="GO" id="GO:0005524">
    <property type="term" value="F:ATP binding"/>
    <property type="evidence" value="ECO:0007669"/>
    <property type="project" value="UniProtKB-UniRule"/>
</dbReference>
<name>A0A937X797_9BACT</name>
<comment type="caution">
    <text evidence="12">The sequence shown here is derived from an EMBL/GenBank/DDBJ whole genome shotgun (WGS) entry which is preliminary data.</text>
</comment>
<keyword evidence="5 10" id="KW-0862">Zinc</keyword>
<feature type="binding site" evidence="10">
    <location>
        <position position="308"/>
    </location>
    <ligand>
        <name>Zn(2+)</name>
        <dbReference type="ChEBI" id="CHEBI:29105"/>
    </ligand>
</feature>
<dbReference type="GO" id="GO:0016879">
    <property type="term" value="F:ligase activity, forming carbon-nitrogen bonds"/>
    <property type="evidence" value="ECO:0007669"/>
    <property type="project" value="UniProtKB-UniRule"/>
</dbReference>
<comment type="similarity">
    <text evidence="7 10">Belongs to the QueC family.</text>
</comment>
<dbReference type="GO" id="GO:0008270">
    <property type="term" value="F:zinc ion binding"/>
    <property type="evidence" value="ECO:0007669"/>
    <property type="project" value="UniProtKB-UniRule"/>
</dbReference>
<protein>
    <recommendedName>
        <fullName evidence="8 10">7-cyano-7-deazaguanine synthase</fullName>
        <ecNumber evidence="8 10">6.3.4.20</ecNumber>
    </recommendedName>
    <alternativeName>
        <fullName evidence="10">7-cyano-7-carbaguanine synthase</fullName>
    </alternativeName>
    <alternativeName>
        <fullName evidence="10">PreQ(0) synthase</fullName>
    </alternativeName>
    <alternativeName>
        <fullName evidence="10">Queuosine biosynthesis protein QueC</fullName>
    </alternativeName>
</protein>
<dbReference type="Proteomes" id="UP000703893">
    <property type="component" value="Unassembled WGS sequence"/>
</dbReference>
<dbReference type="CDD" id="cd01995">
    <property type="entry name" value="QueC-like"/>
    <property type="match status" value="1"/>
</dbReference>
<evidence type="ECO:0000256" key="5">
    <source>
        <dbReference type="ARBA" id="ARBA00022833"/>
    </source>
</evidence>
<evidence type="ECO:0000256" key="8">
    <source>
        <dbReference type="ARBA" id="ARBA00039149"/>
    </source>
</evidence>
<comment type="function">
    <text evidence="10">Catalyzes the ATP-dependent conversion of 7-carboxy-7-deazaguanine (CDG) to 7-cyano-7-deazaguanine (preQ(0)).</text>
</comment>
<evidence type="ECO:0000256" key="6">
    <source>
        <dbReference type="ARBA" id="ARBA00022840"/>
    </source>
</evidence>
<dbReference type="GO" id="GO:0008616">
    <property type="term" value="P:tRNA queuosine(34) biosynthetic process"/>
    <property type="evidence" value="ECO:0007669"/>
    <property type="project" value="UniProtKB-UniRule"/>
</dbReference>
<proteinExistence type="inferred from homology"/>
<keyword evidence="10" id="KW-0671">Queuosine biosynthesis</keyword>
<evidence type="ECO:0000256" key="4">
    <source>
        <dbReference type="ARBA" id="ARBA00022741"/>
    </source>
</evidence>
<gene>
    <name evidence="10 12" type="primary">queC</name>
    <name evidence="12" type="ORF">FJZ00_10665</name>
</gene>
<feature type="binding site" evidence="10">
    <location>
        <begin position="125"/>
        <end position="135"/>
    </location>
    <ligand>
        <name>ATP</name>
        <dbReference type="ChEBI" id="CHEBI:30616"/>
    </ligand>
</feature>
<evidence type="ECO:0000313" key="12">
    <source>
        <dbReference type="EMBL" id="MBM3275607.1"/>
    </source>
</evidence>
<sequence length="342" mass="36652">MALSPPFGQQQRQSLRHSPAADARGRLQGPGRAGRGADARRRPLRRPEDRVAGRARARPEAPSRFAVKPRGPGCQAIRLVQARIGAYPASVSEIARCRRPSHPIPLRLQRGPAVSQAPKRAVVLLSGGLDSTTCAYLARSEGFEVLALSFDYGQRLKRELVSARKVAEAVEASEHVIMTFDLRRFGGSALTADIPVPLGRTMHEIGEGIPVTYVPGRNAIFLSFGLSFAEARGAEALFIGVNALDSSGYPDCRPEFIDAFQDVARLGTRVGTQGQAVRIVTPLVALTKAEIVKLGIAAGVDHSLTWSCYIGGDEPCGECDACLLRAKGFADAAVVDPLVTRR</sequence>
<dbReference type="InterPro" id="IPR018317">
    <property type="entry name" value="QueC"/>
</dbReference>
<evidence type="ECO:0000256" key="2">
    <source>
        <dbReference type="ARBA" id="ARBA00022598"/>
    </source>
</evidence>
<comment type="pathway">
    <text evidence="1 10">Purine metabolism; 7-cyano-7-deazaguanine biosynthesis.</text>
</comment>
<evidence type="ECO:0000256" key="1">
    <source>
        <dbReference type="ARBA" id="ARBA00005061"/>
    </source>
</evidence>
<comment type="catalytic activity">
    <reaction evidence="9 10">
        <text>7-carboxy-7-carbaguanine + NH4(+) + 2 ATP = 7-cyano-7-carbaguanine + 2 AMP + 2 diphosphate + 2 H(+)</text>
        <dbReference type="Rhea" id="RHEA:27982"/>
        <dbReference type="ChEBI" id="CHEBI:15378"/>
        <dbReference type="ChEBI" id="CHEBI:28938"/>
        <dbReference type="ChEBI" id="CHEBI:30616"/>
        <dbReference type="ChEBI" id="CHEBI:33019"/>
        <dbReference type="ChEBI" id="CHEBI:45075"/>
        <dbReference type="ChEBI" id="CHEBI:61036"/>
        <dbReference type="ChEBI" id="CHEBI:456215"/>
        <dbReference type="EC" id="6.3.4.20"/>
    </reaction>
</comment>